<feature type="domain" description="HTH luxR-type" evidence="4">
    <location>
        <begin position="849"/>
        <end position="912"/>
    </location>
</feature>
<keyword evidence="1" id="KW-0805">Transcription regulation</keyword>
<organism evidence="5 6">
    <name type="scientific">Streptosporangium subroseum</name>
    <dbReference type="NCBI Taxonomy" id="106412"/>
    <lineage>
        <taxon>Bacteria</taxon>
        <taxon>Bacillati</taxon>
        <taxon>Actinomycetota</taxon>
        <taxon>Actinomycetes</taxon>
        <taxon>Streptosporangiales</taxon>
        <taxon>Streptosporangiaceae</taxon>
        <taxon>Streptosporangium</taxon>
    </lineage>
</organism>
<protein>
    <submittedName>
        <fullName evidence="5">Regulatory protein, luxR family</fullName>
    </submittedName>
</protein>
<evidence type="ECO:0000256" key="3">
    <source>
        <dbReference type="ARBA" id="ARBA00023163"/>
    </source>
</evidence>
<evidence type="ECO:0000313" key="5">
    <source>
        <dbReference type="EMBL" id="SNR92755.1"/>
    </source>
</evidence>
<dbReference type="PANTHER" id="PTHR44688">
    <property type="entry name" value="DNA-BINDING TRANSCRIPTIONAL ACTIVATOR DEVR_DOSR"/>
    <property type="match status" value="1"/>
</dbReference>
<name>A0A239AAU6_9ACTN</name>
<dbReference type="Gene3D" id="1.25.40.10">
    <property type="entry name" value="Tetratricopeptide repeat domain"/>
    <property type="match status" value="1"/>
</dbReference>
<dbReference type="OrthoDB" id="483at2"/>
<dbReference type="PRINTS" id="PR00038">
    <property type="entry name" value="HTHLUXR"/>
</dbReference>
<keyword evidence="6" id="KW-1185">Reference proteome</keyword>
<keyword evidence="2" id="KW-0238">DNA-binding</keyword>
<proteinExistence type="predicted"/>
<dbReference type="Gene3D" id="3.40.50.300">
    <property type="entry name" value="P-loop containing nucleotide triphosphate hydrolases"/>
    <property type="match status" value="1"/>
</dbReference>
<evidence type="ECO:0000259" key="4">
    <source>
        <dbReference type="PROSITE" id="PS50043"/>
    </source>
</evidence>
<reference evidence="5 6" key="1">
    <citation type="submission" date="2017-06" db="EMBL/GenBank/DDBJ databases">
        <authorList>
            <person name="Kim H.J."/>
            <person name="Triplett B.A."/>
        </authorList>
    </citation>
    <scope>NUCLEOTIDE SEQUENCE [LARGE SCALE GENOMIC DNA]</scope>
    <source>
        <strain evidence="5 6">CGMCC 4.2132</strain>
    </source>
</reference>
<dbReference type="InterPro" id="IPR016032">
    <property type="entry name" value="Sig_transdc_resp-reg_C-effctor"/>
</dbReference>
<dbReference type="CDD" id="cd06170">
    <property type="entry name" value="LuxR_C_like"/>
    <property type="match status" value="1"/>
</dbReference>
<dbReference type="GO" id="GO:0003677">
    <property type="term" value="F:DNA binding"/>
    <property type="evidence" value="ECO:0007669"/>
    <property type="project" value="UniProtKB-KW"/>
</dbReference>
<dbReference type="SUPFAM" id="SSF52540">
    <property type="entry name" value="P-loop containing nucleoside triphosphate hydrolases"/>
    <property type="match status" value="1"/>
</dbReference>
<dbReference type="InterPro" id="IPR036388">
    <property type="entry name" value="WH-like_DNA-bd_sf"/>
</dbReference>
<dbReference type="AlphaFoldDB" id="A0A239AAU6"/>
<keyword evidence="3" id="KW-0804">Transcription</keyword>
<evidence type="ECO:0000256" key="2">
    <source>
        <dbReference type="ARBA" id="ARBA00023125"/>
    </source>
</evidence>
<dbReference type="Proteomes" id="UP000198282">
    <property type="component" value="Unassembled WGS sequence"/>
</dbReference>
<dbReference type="SUPFAM" id="SSF48452">
    <property type="entry name" value="TPR-like"/>
    <property type="match status" value="1"/>
</dbReference>
<dbReference type="SUPFAM" id="SSF46894">
    <property type="entry name" value="C-terminal effector domain of the bipartite response regulators"/>
    <property type="match status" value="1"/>
</dbReference>
<dbReference type="Pfam" id="PF00196">
    <property type="entry name" value="GerE"/>
    <property type="match status" value="1"/>
</dbReference>
<evidence type="ECO:0000313" key="6">
    <source>
        <dbReference type="Proteomes" id="UP000198282"/>
    </source>
</evidence>
<accession>A0A239AAU6</accession>
<dbReference type="EMBL" id="FZOD01000001">
    <property type="protein sequence ID" value="SNR92755.1"/>
    <property type="molecule type" value="Genomic_DNA"/>
</dbReference>
<evidence type="ECO:0000256" key="1">
    <source>
        <dbReference type="ARBA" id="ARBA00023015"/>
    </source>
</evidence>
<dbReference type="PROSITE" id="PS50043">
    <property type="entry name" value="HTH_LUXR_2"/>
    <property type="match status" value="1"/>
</dbReference>
<gene>
    <name evidence="5" type="ORF">SAMN05216276_1001262</name>
</gene>
<dbReference type="PANTHER" id="PTHR44688:SF16">
    <property type="entry name" value="DNA-BINDING TRANSCRIPTIONAL ACTIVATOR DEVR_DOSR"/>
    <property type="match status" value="1"/>
</dbReference>
<dbReference type="Gene3D" id="1.10.10.10">
    <property type="entry name" value="Winged helix-like DNA-binding domain superfamily/Winged helix DNA-binding domain"/>
    <property type="match status" value="1"/>
</dbReference>
<sequence>MVLWGRDKEREALDALVESTRQGLSGVVVFQGDAGIGKTALLDYVAGSAAETRVIRVAGIEAESDFPFAALHRLLIPFLKGPTRLSSSQHAALSVACGLAEGPPADRFLVGLAALSLLAEVAERGPVLCCVDDAQWLDRESVNVLAFIGRRMHAEGIGLVFAVRGGFTGLEGLPVVQVTGLEERPALELLRSVVDGPLDTRIAAHIVAATAGNPLALTDLGQELSTDQLMGGIALPAPLPIGGRLEGHYLAQVRELPRATQTWLLLAAAEPVGDVGYITEAAALLGVGPDATGPAEAARLLVMRADAEFRHPLVRSAVYGGVTSVERRRAHGALAVVTSRPDDADRRAWHLAAASIGPDESVAVELERSAERAAGRGGYAARATFLARAAELTPEGSGRAGRLLAAAEAAFIAGAPLQAQTLLEAIDIEVIDDIGRGRALTVRSGALIALGTSESFAQAPALCLAAAVAFGEESPELARDALLDAASYTVLAGNLIRDTTPAEIARTAEAALTPARSPAPPDLVLHGFAALVSGGYERAVPHLRRAIDVLLDPDTSDEDVLRRYQLCVTFSTITWDDESQSAVIRRAADVARRTGSLWHLDTALYCASMHETILGNLAAADAYLVEGHQIRSAIGATSDTWEIYRHPELLAWHAGDDKLEETLRRSMEAASALGSGAVESIARIGLVILAIGRGGYADACAIAHHLVDTDTLGVHSRLLPELVEAAVRSGDRVLAAAALRTLTARATASGAPWALGLLARSEAILAHANHAEPLYRRAIDILTPTRARSDLARAHLLYGEWLRRQKRRRDAREQLRTAAALFEDMDAAGFAARARQELLATGENARSRSAETATGLTPQESTIARLAKGGATNAEIAAYLFISASTVDYHLRKIFRKLDVTSRRQLTQALPD</sequence>
<dbReference type="Pfam" id="PF13191">
    <property type="entry name" value="AAA_16"/>
    <property type="match status" value="1"/>
</dbReference>
<dbReference type="InterPro" id="IPR027417">
    <property type="entry name" value="P-loop_NTPase"/>
</dbReference>
<dbReference type="RefSeq" id="WP_089205245.1">
    <property type="nucleotide sequence ID" value="NZ_FZOD01000001.1"/>
</dbReference>
<dbReference type="InterPro" id="IPR041664">
    <property type="entry name" value="AAA_16"/>
</dbReference>
<dbReference type="SMART" id="SM00421">
    <property type="entry name" value="HTH_LUXR"/>
    <property type="match status" value="1"/>
</dbReference>
<dbReference type="InterPro" id="IPR000792">
    <property type="entry name" value="Tscrpt_reg_LuxR_C"/>
</dbReference>
<dbReference type="InterPro" id="IPR011990">
    <property type="entry name" value="TPR-like_helical_dom_sf"/>
</dbReference>
<dbReference type="GO" id="GO:0006355">
    <property type="term" value="P:regulation of DNA-templated transcription"/>
    <property type="evidence" value="ECO:0007669"/>
    <property type="project" value="InterPro"/>
</dbReference>